<evidence type="ECO:0000313" key="2">
    <source>
        <dbReference type="Proteomes" id="UP000828390"/>
    </source>
</evidence>
<dbReference type="EMBL" id="JAIWYP010000012">
    <property type="protein sequence ID" value="KAH3727929.1"/>
    <property type="molecule type" value="Genomic_DNA"/>
</dbReference>
<keyword evidence="2" id="KW-1185">Reference proteome</keyword>
<dbReference type="AlphaFoldDB" id="A0A9D4HQQ1"/>
<sequence>MLLSARKSAAVHSLRAMLLSARTSAAVIRYGRCYCRHAKRYDTITTGDATVGTLKRCGALLRLSKVYMCDATVGTHKRCGALLATALWCVY</sequence>
<name>A0A9D4HQQ1_DREPO</name>
<dbReference type="Proteomes" id="UP000828390">
    <property type="component" value="Unassembled WGS sequence"/>
</dbReference>
<evidence type="ECO:0000313" key="1">
    <source>
        <dbReference type="EMBL" id="KAH3727929.1"/>
    </source>
</evidence>
<organism evidence="1 2">
    <name type="scientific">Dreissena polymorpha</name>
    <name type="common">Zebra mussel</name>
    <name type="synonym">Mytilus polymorpha</name>
    <dbReference type="NCBI Taxonomy" id="45954"/>
    <lineage>
        <taxon>Eukaryota</taxon>
        <taxon>Metazoa</taxon>
        <taxon>Spiralia</taxon>
        <taxon>Lophotrochozoa</taxon>
        <taxon>Mollusca</taxon>
        <taxon>Bivalvia</taxon>
        <taxon>Autobranchia</taxon>
        <taxon>Heteroconchia</taxon>
        <taxon>Euheterodonta</taxon>
        <taxon>Imparidentia</taxon>
        <taxon>Neoheterodontei</taxon>
        <taxon>Myida</taxon>
        <taxon>Dreissenoidea</taxon>
        <taxon>Dreissenidae</taxon>
        <taxon>Dreissena</taxon>
    </lineage>
</organism>
<proteinExistence type="predicted"/>
<comment type="caution">
    <text evidence="1">The sequence shown here is derived from an EMBL/GenBank/DDBJ whole genome shotgun (WGS) entry which is preliminary data.</text>
</comment>
<reference evidence="1" key="2">
    <citation type="submission" date="2020-11" db="EMBL/GenBank/DDBJ databases">
        <authorList>
            <person name="McCartney M.A."/>
            <person name="Auch B."/>
            <person name="Kono T."/>
            <person name="Mallez S."/>
            <person name="Becker A."/>
            <person name="Gohl D.M."/>
            <person name="Silverstein K.A.T."/>
            <person name="Koren S."/>
            <person name="Bechman K.B."/>
            <person name="Herman A."/>
            <person name="Abrahante J.E."/>
            <person name="Garbe J."/>
        </authorList>
    </citation>
    <scope>NUCLEOTIDE SEQUENCE</scope>
    <source>
        <strain evidence="1">Duluth1</strain>
        <tissue evidence="1">Whole animal</tissue>
    </source>
</reference>
<gene>
    <name evidence="1" type="ORF">DPMN_053875</name>
</gene>
<accession>A0A9D4HQQ1</accession>
<protein>
    <submittedName>
        <fullName evidence="1">Uncharacterized protein</fullName>
    </submittedName>
</protein>
<reference evidence="1" key="1">
    <citation type="journal article" date="2019" name="bioRxiv">
        <title>The Genome of the Zebra Mussel, Dreissena polymorpha: A Resource for Invasive Species Research.</title>
        <authorList>
            <person name="McCartney M.A."/>
            <person name="Auch B."/>
            <person name="Kono T."/>
            <person name="Mallez S."/>
            <person name="Zhang Y."/>
            <person name="Obille A."/>
            <person name="Becker A."/>
            <person name="Abrahante J.E."/>
            <person name="Garbe J."/>
            <person name="Badalamenti J.P."/>
            <person name="Herman A."/>
            <person name="Mangelson H."/>
            <person name="Liachko I."/>
            <person name="Sullivan S."/>
            <person name="Sone E.D."/>
            <person name="Koren S."/>
            <person name="Silverstein K.A.T."/>
            <person name="Beckman K.B."/>
            <person name="Gohl D.M."/>
        </authorList>
    </citation>
    <scope>NUCLEOTIDE SEQUENCE</scope>
    <source>
        <strain evidence="1">Duluth1</strain>
        <tissue evidence="1">Whole animal</tissue>
    </source>
</reference>